<dbReference type="AlphaFoldDB" id="A0A9N8EIB5"/>
<protein>
    <submittedName>
        <fullName evidence="2">Uncharacterized protein</fullName>
    </submittedName>
</protein>
<dbReference type="EMBL" id="CAICTM010000978">
    <property type="protein sequence ID" value="CAB9519005.1"/>
    <property type="molecule type" value="Genomic_DNA"/>
</dbReference>
<reference evidence="2" key="1">
    <citation type="submission" date="2020-06" db="EMBL/GenBank/DDBJ databases">
        <authorList>
            <consortium name="Plant Systems Biology data submission"/>
        </authorList>
    </citation>
    <scope>NUCLEOTIDE SEQUENCE</scope>
    <source>
        <strain evidence="2">D6</strain>
    </source>
</reference>
<dbReference type="Proteomes" id="UP001153069">
    <property type="component" value="Unassembled WGS sequence"/>
</dbReference>
<proteinExistence type="predicted"/>
<evidence type="ECO:0000313" key="2">
    <source>
        <dbReference type="EMBL" id="CAB9519005.1"/>
    </source>
</evidence>
<feature type="compositionally biased region" description="Basic and acidic residues" evidence="1">
    <location>
        <begin position="166"/>
        <end position="180"/>
    </location>
</feature>
<sequence length="192" mass="22100">MFHSCPSYGCLQSLESTPTSTSGMTLKSQAREIRPPAYEGPSLDDAQFRSNSPLTVAFDDETDHAFEDIDMSSSWDEQLAWLQIPLKGGCCMDDSSRHHQHQQQQSRKKRRVHFLPSVEVTLIPSHRDYSDATKQQLWASTEEIRINAVKAQMEMCLYEHVYPDESESGHDDDFLQEPEHQFVPLQRMQKAR</sequence>
<comment type="caution">
    <text evidence="2">The sequence shown here is derived from an EMBL/GenBank/DDBJ whole genome shotgun (WGS) entry which is preliminary data.</text>
</comment>
<feature type="region of interest" description="Disordered" evidence="1">
    <location>
        <begin position="166"/>
        <end position="192"/>
    </location>
</feature>
<evidence type="ECO:0000256" key="1">
    <source>
        <dbReference type="SAM" id="MobiDB-lite"/>
    </source>
</evidence>
<name>A0A9N8EIB5_9STRA</name>
<accession>A0A9N8EIB5</accession>
<evidence type="ECO:0000313" key="3">
    <source>
        <dbReference type="Proteomes" id="UP001153069"/>
    </source>
</evidence>
<gene>
    <name evidence="2" type="ORF">SEMRO_980_G227470.1</name>
</gene>
<organism evidence="2 3">
    <name type="scientific">Seminavis robusta</name>
    <dbReference type="NCBI Taxonomy" id="568900"/>
    <lineage>
        <taxon>Eukaryota</taxon>
        <taxon>Sar</taxon>
        <taxon>Stramenopiles</taxon>
        <taxon>Ochrophyta</taxon>
        <taxon>Bacillariophyta</taxon>
        <taxon>Bacillariophyceae</taxon>
        <taxon>Bacillariophycidae</taxon>
        <taxon>Naviculales</taxon>
        <taxon>Naviculaceae</taxon>
        <taxon>Seminavis</taxon>
    </lineage>
</organism>
<keyword evidence="3" id="KW-1185">Reference proteome</keyword>